<dbReference type="Proteomes" id="UP000239549">
    <property type="component" value="Unassembled WGS sequence"/>
</dbReference>
<evidence type="ECO:0008006" key="12">
    <source>
        <dbReference type="Google" id="ProtNLM"/>
    </source>
</evidence>
<evidence type="ECO:0000313" key="11">
    <source>
        <dbReference type="Proteomes" id="UP000239549"/>
    </source>
</evidence>
<dbReference type="InterPro" id="IPR023090">
    <property type="entry name" value="UPF0702_alpha/beta_dom_sf"/>
</dbReference>
<evidence type="ECO:0000313" key="10">
    <source>
        <dbReference type="EMBL" id="GBF35310.1"/>
    </source>
</evidence>
<proteinExistence type="inferred from homology"/>
<feature type="domain" description="YetF-like N-terminal transmembrane" evidence="9">
    <location>
        <begin position="3"/>
        <end position="75"/>
    </location>
</feature>
<feature type="domain" description="YetF C-terminal" evidence="8">
    <location>
        <begin position="79"/>
        <end position="210"/>
    </location>
</feature>
<comment type="subcellular location">
    <subcellularLocation>
        <location evidence="1">Cell membrane</location>
        <topology evidence="1">Multi-pass membrane protein</topology>
    </subcellularLocation>
</comment>
<comment type="caution">
    <text evidence="10">The sequence shown here is derived from an EMBL/GenBank/DDBJ whole genome shotgun (WGS) entry which is preliminary data.</text>
</comment>
<dbReference type="PANTHER" id="PTHR34582">
    <property type="entry name" value="UPF0702 TRANSMEMBRANE PROTEIN YCAP"/>
    <property type="match status" value="1"/>
</dbReference>
<sequence>MLDIISRTVFIYFVLLLIIRMMGKREISQLSPFDFVVAIMIADLAVIPLHSTGIAMWHGIVPLIILALLEVLLSYFALHSFFLRRLLDGRPQIVIRNGCILKSELRKARYNLDDLMAQLRDSGYPNVEDVEVGILETSGKLSVIPKSQKRPVTPEDLKIQTAYEGLPTVLIMDGVVFKKELAKTGLDMEWLDRRLAEAGVGAQKVFLATLNTDGRFNIVECEEKQKS</sequence>
<dbReference type="GO" id="GO:0005886">
    <property type="term" value="C:plasma membrane"/>
    <property type="evidence" value="ECO:0007669"/>
    <property type="project" value="UniProtKB-SubCell"/>
</dbReference>
<feature type="transmembrane region" description="Helical" evidence="7">
    <location>
        <begin position="35"/>
        <end position="57"/>
    </location>
</feature>
<dbReference type="EMBL" id="BFAV01000157">
    <property type="protein sequence ID" value="GBF35310.1"/>
    <property type="molecule type" value="Genomic_DNA"/>
</dbReference>
<comment type="similarity">
    <text evidence="2">Belongs to the UPF0702 family.</text>
</comment>
<evidence type="ECO:0000256" key="4">
    <source>
        <dbReference type="ARBA" id="ARBA00022692"/>
    </source>
</evidence>
<dbReference type="Pfam" id="PF20730">
    <property type="entry name" value="YetF_N"/>
    <property type="match status" value="1"/>
</dbReference>
<keyword evidence="6 7" id="KW-0472">Membrane</keyword>
<evidence type="ECO:0000256" key="2">
    <source>
        <dbReference type="ARBA" id="ARBA00006448"/>
    </source>
</evidence>
<keyword evidence="11" id="KW-1185">Reference proteome</keyword>
<organism evidence="10 11">
    <name type="scientific">Desulfocucumis palustris</name>
    <dbReference type="NCBI Taxonomy" id="1898651"/>
    <lineage>
        <taxon>Bacteria</taxon>
        <taxon>Bacillati</taxon>
        <taxon>Bacillota</taxon>
        <taxon>Clostridia</taxon>
        <taxon>Eubacteriales</taxon>
        <taxon>Desulfocucumaceae</taxon>
        <taxon>Desulfocucumis</taxon>
    </lineage>
</organism>
<reference evidence="11" key="1">
    <citation type="submission" date="2018-02" db="EMBL/GenBank/DDBJ databases">
        <title>Genome sequence of Desulfocucumis palustris strain NAW-5.</title>
        <authorList>
            <person name="Watanabe M."/>
            <person name="Kojima H."/>
            <person name="Fukui M."/>
        </authorList>
    </citation>
    <scope>NUCLEOTIDE SEQUENCE [LARGE SCALE GENOMIC DNA]</scope>
    <source>
        <strain evidence="11">NAW-5</strain>
    </source>
</reference>
<evidence type="ECO:0000256" key="3">
    <source>
        <dbReference type="ARBA" id="ARBA00022475"/>
    </source>
</evidence>
<evidence type="ECO:0000256" key="1">
    <source>
        <dbReference type="ARBA" id="ARBA00004651"/>
    </source>
</evidence>
<dbReference type="InterPro" id="IPR007353">
    <property type="entry name" value="DUF421"/>
</dbReference>
<evidence type="ECO:0000256" key="5">
    <source>
        <dbReference type="ARBA" id="ARBA00022989"/>
    </source>
</evidence>
<protein>
    <recommendedName>
        <fullName evidence="12">DUF421 domain-containing protein</fullName>
    </recommendedName>
</protein>
<evidence type="ECO:0000259" key="9">
    <source>
        <dbReference type="Pfam" id="PF20730"/>
    </source>
</evidence>
<feature type="transmembrane region" description="Helical" evidence="7">
    <location>
        <begin position="6"/>
        <end position="23"/>
    </location>
</feature>
<evidence type="ECO:0000259" key="8">
    <source>
        <dbReference type="Pfam" id="PF04239"/>
    </source>
</evidence>
<evidence type="ECO:0000256" key="7">
    <source>
        <dbReference type="SAM" id="Phobius"/>
    </source>
</evidence>
<name>A0A2L2XGR1_9FIRM</name>
<accession>A0A2L2XGR1</accession>
<dbReference type="RefSeq" id="WP_104373367.1">
    <property type="nucleotide sequence ID" value="NZ_BFAV01000157.1"/>
</dbReference>
<keyword evidence="5 7" id="KW-1133">Transmembrane helix</keyword>
<evidence type="ECO:0000256" key="6">
    <source>
        <dbReference type="ARBA" id="ARBA00023136"/>
    </source>
</evidence>
<feature type="transmembrane region" description="Helical" evidence="7">
    <location>
        <begin position="63"/>
        <end position="83"/>
    </location>
</feature>
<dbReference type="OrthoDB" id="1682423at2"/>
<dbReference type="Pfam" id="PF04239">
    <property type="entry name" value="DUF421"/>
    <property type="match status" value="1"/>
</dbReference>
<gene>
    <name evidence="10" type="ORF">DCCM_4433</name>
</gene>
<keyword evidence="3" id="KW-1003">Cell membrane</keyword>
<dbReference type="InterPro" id="IPR048454">
    <property type="entry name" value="YetF_N"/>
</dbReference>
<dbReference type="Gene3D" id="3.30.240.20">
    <property type="entry name" value="bsu07140 like domains"/>
    <property type="match status" value="2"/>
</dbReference>
<keyword evidence="4 7" id="KW-0812">Transmembrane</keyword>
<dbReference type="AlphaFoldDB" id="A0A2L2XGR1"/>
<dbReference type="PANTHER" id="PTHR34582:SF6">
    <property type="entry name" value="UPF0702 TRANSMEMBRANE PROTEIN YCAP"/>
    <property type="match status" value="1"/>
</dbReference>